<dbReference type="STRING" id="597456.A0A0L7QXF8"/>
<evidence type="ECO:0000256" key="1">
    <source>
        <dbReference type="ARBA" id="ARBA00004123"/>
    </source>
</evidence>
<evidence type="ECO:0000256" key="4">
    <source>
        <dbReference type="ARBA" id="ARBA00022771"/>
    </source>
</evidence>
<sequence length="327" mass="37120">MVVFTCNNCGDTIQKPKVAKHYEFHCRTAQFLTCVDCFKDFRGEEYIAHTKCVTEAERYGGKDYVPKANINKGEKKQQEWLNIVNNVLNSQTNLSKSERTFLNALSRHENIPRKRTKFLNFVQSALGPRVNQAVVECVWNKMEAAYKNTQNTNTKQEQQNGKINKEINDKEDISTHHESNVIENQNNENICRENKNESHENKCNELNGTCNIADNDEPVTKKKNKKGAATEEPVPTVKSEDPILSESLVGQSDSTIDKSNFNWGDTILDIVKSKGEISLKKLQKKVISQYMNFSSNAVTHEKASSKFNKKLKKVSGIIVSDEKVKLA</sequence>
<accession>A0A0L7QXF8</accession>
<dbReference type="Gene3D" id="3.30.1490.490">
    <property type="match status" value="1"/>
</dbReference>
<feature type="domain" description="Zinc finger C2H2 LYAR-type" evidence="9">
    <location>
        <begin position="32"/>
        <end position="59"/>
    </location>
</feature>
<keyword evidence="4 7" id="KW-0863">Zinc-finger</keyword>
<evidence type="ECO:0000256" key="8">
    <source>
        <dbReference type="SAM" id="MobiDB-lite"/>
    </source>
</evidence>
<proteinExistence type="predicted"/>
<keyword evidence="2" id="KW-0479">Metal-binding</keyword>
<evidence type="ECO:0000313" key="12">
    <source>
        <dbReference type="Proteomes" id="UP000053825"/>
    </source>
</evidence>
<keyword evidence="3" id="KW-0677">Repeat</keyword>
<feature type="region of interest" description="Disordered" evidence="8">
    <location>
        <begin position="216"/>
        <end position="238"/>
    </location>
</feature>
<dbReference type="GO" id="GO:0006364">
    <property type="term" value="P:rRNA processing"/>
    <property type="evidence" value="ECO:0007669"/>
    <property type="project" value="TreeGrafter"/>
</dbReference>
<dbReference type="AlphaFoldDB" id="A0A0L7QXF8"/>
<protein>
    <submittedName>
        <fullName evidence="11">Cell growth-regulating nucleolar protein</fullName>
    </submittedName>
</protein>
<dbReference type="SUPFAM" id="SSF57667">
    <property type="entry name" value="beta-beta-alpha zinc fingers"/>
    <property type="match status" value="2"/>
</dbReference>
<evidence type="ECO:0000256" key="6">
    <source>
        <dbReference type="ARBA" id="ARBA00023242"/>
    </source>
</evidence>
<dbReference type="GO" id="GO:0003677">
    <property type="term" value="F:DNA binding"/>
    <property type="evidence" value="ECO:0007669"/>
    <property type="project" value="InterPro"/>
</dbReference>
<dbReference type="Proteomes" id="UP000053825">
    <property type="component" value="Unassembled WGS sequence"/>
</dbReference>
<evidence type="ECO:0000256" key="3">
    <source>
        <dbReference type="ARBA" id="ARBA00022737"/>
    </source>
</evidence>
<name>A0A0L7QXF8_9HYME</name>
<dbReference type="PROSITE" id="PS51804">
    <property type="entry name" value="ZF_C2HC_LYAR"/>
    <property type="match status" value="2"/>
</dbReference>
<comment type="subcellular location">
    <subcellularLocation>
        <location evidence="1">Nucleus</location>
    </subcellularLocation>
</comment>
<evidence type="ECO:0000256" key="7">
    <source>
        <dbReference type="PROSITE-ProRule" id="PRU01145"/>
    </source>
</evidence>
<dbReference type="PANTHER" id="PTHR13100">
    <property type="entry name" value="CELL GROWTH-REGULATING NUCLEOLAR PROTEIN LYAR"/>
    <property type="match status" value="1"/>
</dbReference>
<evidence type="ECO:0000256" key="5">
    <source>
        <dbReference type="ARBA" id="ARBA00022833"/>
    </source>
</evidence>
<evidence type="ECO:0000259" key="10">
    <source>
        <dbReference type="Pfam" id="PF25879"/>
    </source>
</evidence>
<evidence type="ECO:0000256" key="2">
    <source>
        <dbReference type="ARBA" id="ARBA00022723"/>
    </source>
</evidence>
<feature type="domain" description="Cell growth-regulating nucleolar protein-like winged helix" evidence="10">
    <location>
        <begin position="258"/>
        <end position="327"/>
    </location>
</feature>
<dbReference type="EMBL" id="KQ414705">
    <property type="protein sequence ID" value="KOC63246.1"/>
    <property type="molecule type" value="Genomic_DNA"/>
</dbReference>
<dbReference type="GO" id="GO:0000122">
    <property type="term" value="P:negative regulation of transcription by RNA polymerase II"/>
    <property type="evidence" value="ECO:0007669"/>
    <property type="project" value="TreeGrafter"/>
</dbReference>
<organism evidence="11 12">
    <name type="scientific">Habropoda laboriosa</name>
    <dbReference type="NCBI Taxonomy" id="597456"/>
    <lineage>
        <taxon>Eukaryota</taxon>
        <taxon>Metazoa</taxon>
        <taxon>Ecdysozoa</taxon>
        <taxon>Arthropoda</taxon>
        <taxon>Hexapoda</taxon>
        <taxon>Insecta</taxon>
        <taxon>Pterygota</taxon>
        <taxon>Neoptera</taxon>
        <taxon>Endopterygota</taxon>
        <taxon>Hymenoptera</taxon>
        <taxon>Apocrita</taxon>
        <taxon>Aculeata</taxon>
        <taxon>Apoidea</taxon>
        <taxon>Anthophila</taxon>
        <taxon>Apidae</taxon>
        <taxon>Habropoda</taxon>
    </lineage>
</organism>
<dbReference type="Pfam" id="PF08790">
    <property type="entry name" value="zf-LYAR"/>
    <property type="match status" value="1"/>
</dbReference>
<dbReference type="GO" id="GO:0008270">
    <property type="term" value="F:zinc ion binding"/>
    <property type="evidence" value="ECO:0007669"/>
    <property type="project" value="UniProtKB-KW"/>
</dbReference>
<dbReference type="InterPro" id="IPR039999">
    <property type="entry name" value="LYAR"/>
</dbReference>
<dbReference type="Pfam" id="PF25879">
    <property type="entry name" value="WHD_LYAR"/>
    <property type="match status" value="1"/>
</dbReference>
<dbReference type="PANTHER" id="PTHR13100:SF10">
    <property type="entry name" value="CELL GROWTH-REGULATING NUCLEOLAR PROTEIN"/>
    <property type="match status" value="1"/>
</dbReference>
<dbReference type="InterPro" id="IPR058719">
    <property type="entry name" value="WHD_LYAR"/>
</dbReference>
<gene>
    <name evidence="11" type="ORF">WH47_02755</name>
</gene>
<dbReference type="OrthoDB" id="21474at2759"/>
<keyword evidence="5" id="KW-0862">Zinc</keyword>
<reference evidence="11 12" key="1">
    <citation type="submission" date="2015-07" db="EMBL/GenBank/DDBJ databases">
        <title>The genome of Habropoda laboriosa.</title>
        <authorList>
            <person name="Pan H."/>
            <person name="Kapheim K."/>
        </authorList>
    </citation>
    <scope>NUCLEOTIDE SEQUENCE [LARGE SCALE GENOMIC DNA]</scope>
    <source>
        <strain evidence="11">0110345459</strain>
    </source>
</reference>
<evidence type="ECO:0000259" key="9">
    <source>
        <dbReference type="Pfam" id="PF08790"/>
    </source>
</evidence>
<dbReference type="GO" id="GO:0005730">
    <property type="term" value="C:nucleolus"/>
    <property type="evidence" value="ECO:0007669"/>
    <property type="project" value="TreeGrafter"/>
</dbReference>
<keyword evidence="12" id="KW-1185">Reference proteome</keyword>
<dbReference type="InterPro" id="IPR014898">
    <property type="entry name" value="Znf_C2H2_LYAR"/>
</dbReference>
<keyword evidence="6" id="KW-0539">Nucleus</keyword>
<evidence type="ECO:0000313" key="11">
    <source>
        <dbReference type="EMBL" id="KOC63246.1"/>
    </source>
</evidence>
<dbReference type="InterPro" id="IPR036236">
    <property type="entry name" value="Znf_C2H2_sf"/>
</dbReference>
<dbReference type="FunFam" id="3.30.1490.490:FF:000001">
    <property type="entry name" value="cell growth-regulating nucleolar protein-like"/>
    <property type="match status" value="1"/>
</dbReference>